<protein>
    <submittedName>
        <fullName evidence="2">Uncharacterized protein</fullName>
    </submittedName>
</protein>
<dbReference type="EMBL" id="BGZK01000578">
    <property type="protein sequence ID" value="GBP51256.1"/>
    <property type="molecule type" value="Genomic_DNA"/>
</dbReference>
<dbReference type="AlphaFoldDB" id="A0A4C1WIH5"/>
<feature type="compositionally biased region" description="Basic and acidic residues" evidence="1">
    <location>
        <begin position="80"/>
        <end position="97"/>
    </location>
</feature>
<evidence type="ECO:0000313" key="3">
    <source>
        <dbReference type="Proteomes" id="UP000299102"/>
    </source>
</evidence>
<keyword evidence="3" id="KW-1185">Reference proteome</keyword>
<comment type="caution">
    <text evidence="2">The sequence shown here is derived from an EMBL/GenBank/DDBJ whole genome shotgun (WGS) entry which is preliminary data.</text>
</comment>
<reference evidence="2 3" key="1">
    <citation type="journal article" date="2019" name="Commun. Biol.">
        <title>The bagworm genome reveals a unique fibroin gene that provides high tensile strength.</title>
        <authorList>
            <person name="Kono N."/>
            <person name="Nakamura H."/>
            <person name="Ohtoshi R."/>
            <person name="Tomita M."/>
            <person name="Numata K."/>
            <person name="Arakawa K."/>
        </authorList>
    </citation>
    <scope>NUCLEOTIDE SEQUENCE [LARGE SCALE GENOMIC DNA]</scope>
</reference>
<organism evidence="2 3">
    <name type="scientific">Eumeta variegata</name>
    <name type="common">Bagworm moth</name>
    <name type="synonym">Eumeta japonica</name>
    <dbReference type="NCBI Taxonomy" id="151549"/>
    <lineage>
        <taxon>Eukaryota</taxon>
        <taxon>Metazoa</taxon>
        <taxon>Ecdysozoa</taxon>
        <taxon>Arthropoda</taxon>
        <taxon>Hexapoda</taxon>
        <taxon>Insecta</taxon>
        <taxon>Pterygota</taxon>
        <taxon>Neoptera</taxon>
        <taxon>Endopterygota</taxon>
        <taxon>Lepidoptera</taxon>
        <taxon>Glossata</taxon>
        <taxon>Ditrysia</taxon>
        <taxon>Tineoidea</taxon>
        <taxon>Psychidae</taxon>
        <taxon>Oiketicinae</taxon>
        <taxon>Eumeta</taxon>
    </lineage>
</organism>
<sequence>MLIKLRVTHRALHPLSIFHSTTRFEYNFRRKCSILGLRKKCLLGCCPMNDLLATTIPCSTYGKRGQRKWAKRGKLGPYGRGKEPHTGGRPEIKCDCI</sequence>
<accession>A0A4C1WIH5</accession>
<gene>
    <name evidence="2" type="ORF">EVAR_48349_1</name>
</gene>
<feature type="region of interest" description="Disordered" evidence="1">
    <location>
        <begin position="72"/>
        <end position="97"/>
    </location>
</feature>
<dbReference type="Proteomes" id="UP000299102">
    <property type="component" value="Unassembled WGS sequence"/>
</dbReference>
<evidence type="ECO:0000313" key="2">
    <source>
        <dbReference type="EMBL" id="GBP51256.1"/>
    </source>
</evidence>
<evidence type="ECO:0000256" key="1">
    <source>
        <dbReference type="SAM" id="MobiDB-lite"/>
    </source>
</evidence>
<name>A0A4C1WIH5_EUMVA</name>
<proteinExistence type="predicted"/>